<dbReference type="CDD" id="cd12283">
    <property type="entry name" value="RRM1_RBM39_like"/>
    <property type="match status" value="1"/>
</dbReference>
<keyword evidence="1" id="KW-0597">Phosphoprotein</keyword>
<dbReference type="Gene3D" id="3.30.70.330">
    <property type="match status" value="3"/>
</dbReference>
<proteinExistence type="predicted"/>
<dbReference type="InterPro" id="IPR035979">
    <property type="entry name" value="RBD_domain_sf"/>
</dbReference>
<dbReference type="SUPFAM" id="SSF54928">
    <property type="entry name" value="RNA-binding domain, RBD"/>
    <property type="match status" value="2"/>
</dbReference>
<dbReference type="GO" id="GO:0006397">
    <property type="term" value="P:mRNA processing"/>
    <property type="evidence" value="ECO:0007669"/>
    <property type="project" value="InterPro"/>
</dbReference>
<dbReference type="SMART" id="SM00360">
    <property type="entry name" value="RRM"/>
    <property type="match status" value="3"/>
</dbReference>
<dbReference type="OrthoDB" id="8123449at2759"/>
<evidence type="ECO:0000313" key="6">
    <source>
        <dbReference type="EMBL" id="KXZ45462.1"/>
    </source>
</evidence>
<evidence type="ECO:0000256" key="2">
    <source>
        <dbReference type="ARBA" id="ARBA00022737"/>
    </source>
</evidence>
<dbReference type="GO" id="GO:0005634">
    <property type="term" value="C:nucleus"/>
    <property type="evidence" value="ECO:0007669"/>
    <property type="project" value="InterPro"/>
</dbReference>
<protein>
    <recommendedName>
        <fullName evidence="5">RRM domain-containing protein</fullName>
    </recommendedName>
</protein>
<evidence type="ECO:0000256" key="1">
    <source>
        <dbReference type="ARBA" id="ARBA00022553"/>
    </source>
</evidence>
<name>A0A150G6J1_GONPE</name>
<evidence type="ECO:0000313" key="7">
    <source>
        <dbReference type="Proteomes" id="UP000075714"/>
    </source>
</evidence>
<dbReference type="EMBL" id="LSYV01000055">
    <property type="protein sequence ID" value="KXZ45462.1"/>
    <property type="molecule type" value="Genomic_DNA"/>
</dbReference>
<gene>
    <name evidence="6" type="ORF">GPECTOR_54g203</name>
</gene>
<dbReference type="Pfam" id="PF00076">
    <property type="entry name" value="RRM_1"/>
    <property type="match status" value="2"/>
</dbReference>
<dbReference type="CDD" id="cd12285">
    <property type="entry name" value="RRM3_RBM39_like"/>
    <property type="match status" value="1"/>
</dbReference>
<dbReference type="AlphaFoldDB" id="A0A150G6J1"/>
<dbReference type="STRING" id="33097.A0A150G6J1"/>
<organism evidence="6 7">
    <name type="scientific">Gonium pectorale</name>
    <name type="common">Green alga</name>
    <dbReference type="NCBI Taxonomy" id="33097"/>
    <lineage>
        <taxon>Eukaryota</taxon>
        <taxon>Viridiplantae</taxon>
        <taxon>Chlorophyta</taxon>
        <taxon>core chlorophytes</taxon>
        <taxon>Chlorophyceae</taxon>
        <taxon>CS clade</taxon>
        <taxon>Chlamydomonadales</taxon>
        <taxon>Volvocaceae</taxon>
        <taxon>Gonium</taxon>
    </lineage>
</organism>
<comment type="caution">
    <text evidence="6">The sequence shown here is derived from an EMBL/GenBank/DDBJ whole genome shotgun (WGS) entry which is preliminary data.</text>
</comment>
<dbReference type="PANTHER" id="PTHR48036">
    <property type="entry name" value="SPLICING FACTOR (PAD-1), PUTATIVE (AFU_ORTHOLOGUE AFUA_1G15810)-RELATED"/>
    <property type="match status" value="1"/>
</dbReference>
<reference evidence="7" key="1">
    <citation type="journal article" date="2016" name="Nat. Commun.">
        <title>The Gonium pectorale genome demonstrates co-option of cell cycle regulation during the evolution of multicellularity.</title>
        <authorList>
            <person name="Hanschen E.R."/>
            <person name="Marriage T.N."/>
            <person name="Ferris P.J."/>
            <person name="Hamaji T."/>
            <person name="Toyoda A."/>
            <person name="Fujiyama A."/>
            <person name="Neme R."/>
            <person name="Noguchi H."/>
            <person name="Minakuchi Y."/>
            <person name="Suzuki M."/>
            <person name="Kawai-Toyooka H."/>
            <person name="Smith D.R."/>
            <person name="Sparks H."/>
            <person name="Anderson J."/>
            <person name="Bakaric R."/>
            <person name="Luria V."/>
            <person name="Karger A."/>
            <person name="Kirschner M.W."/>
            <person name="Durand P.M."/>
            <person name="Michod R.E."/>
            <person name="Nozaki H."/>
            <person name="Olson B.J."/>
        </authorList>
    </citation>
    <scope>NUCLEOTIDE SEQUENCE [LARGE SCALE GENOMIC DNA]</scope>
    <source>
        <strain evidence="7">NIES-2863</strain>
    </source>
</reference>
<keyword evidence="3 4" id="KW-0694">RNA-binding</keyword>
<dbReference type="InterPro" id="IPR029123">
    <property type="entry name" value="RBM39_linker"/>
</dbReference>
<keyword evidence="7" id="KW-1185">Reference proteome</keyword>
<dbReference type="InterPro" id="IPR006509">
    <property type="entry name" value="RBM39_SF"/>
</dbReference>
<accession>A0A150G6J1</accession>
<keyword evidence="2" id="KW-0677">Repeat</keyword>
<evidence type="ECO:0000259" key="5">
    <source>
        <dbReference type="PROSITE" id="PS50102"/>
    </source>
</evidence>
<dbReference type="InterPro" id="IPR000504">
    <property type="entry name" value="RRM_dom"/>
</dbReference>
<evidence type="ECO:0000256" key="3">
    <source>
        <dbReference type="ARBA" id="ARBA00022884"/>
    </source>
</evidence>
<evidence type="ECO:0000256" key="4">
    <source>
        <dbReference type="PROSITE-ProRule" id="PRU00176"/>
    </source>
</evidence>
<dbReference type="PROSITE" id="PS50102">
    <property type="entry name" value="RRM"/>
    <property type="match status" value="2"/>
</dbReference>
<dbReference type="Proteomes" id="UP000075714">
    <property type="component" value="Unassembled WGS sequence"/>
</dbReference>
<feature type="domain" description="RRM" evidence="5">
    <location>
        <begin position="6"/>
        <end position="83"/>
    </location>
</feature>
<feature type="domain" description="RRM" evidence="5">
    <location>
        <begin position="123"/>
        <end position="200"/>
    </location>
</feature>
<dbReference type="InterPro" id="IPR012677">
    <property type="entry name" value="Nucleotide-bd_a/b_plait_sf"/>
</dbReference>
<sequence>MERSTRTAFAYNLNLKADERDIYQLFTKVGKVVDIKLITDKTTKRSKGFAYIEFSKVEEVIAAVALTGTVFMGQAIMVKSSEHEKNLAWEAQQQAKQSQLKAASLLGAAGMAGPGDTLPAGPCKLYVANLNGAIGEADVQQLFAPFGQIDSVQLVRDTTGRSQGYGYVTYSNVLDATKALEHWNGRMVAGSALKVSISSVTPVAVAGGVGAAPLSAAMLAAGMGAAGLPLAGATGLPLPASDLASRFGLAMPGALPGAAAPAPVVEQSGIGELDEEESRGGLKMTSDRRQALMARLASSAGLQPVAPALPGIVVPGMPVPAAAAPTGPKIDPAVGLIQSVLGPASPIPTPCLLIKNMFEPASAEAEMGPGWAEEIAQDVQDECSKYGAIVHVHVDKASKGCVYLKCGSVEAASAAQNAMNGRWFAGRQLAVDYQFLAPYNSHFKC</sequence>
<dbReference type="GO" id="GO:0003723">
    <property type="term" value="F:RNA binding"/>
    <property type="evidence" value="ECO:0007669"/>
    <property type="project" value="UniProtKB-UniRule"/>
</dbReference>
<dbReference type="Pfam" id="PF15519">
    <property type="entry name" value="RBM39linker"/>
    <property type="match status" value="1"/>
</dbReference>